<dbReference type="EMBL" id="KV417482">
    <property type="protein sequence ID" value="KZP33389.1"/>
    <property type="molecule type" value="Genomic_DNA"/>
</dbReference>
<dbReference type="AlphaFoldDB" id="A0A166W594"/>
<evidence type="ECO:0000313" key="2">
    <source>
        <dbReference type="EMBL" id="KZP33389.1"/>
    </source>
</evidence>
<feature type="signal peptide" evidence="1">
    <location>
        <begin position="1"/>
        <end position="24"/>
    </location>
</feature>
<evidence type="ECO:0000313" key="3">
    <source>
        <dbReference type="Proteomes" id="UP000076532"/>
    </source>
</evidence>
<gene>
    <name evidence="2" type="ORF">FIBSPDRAFT_773019</name>
</gene>
<sequence length="140" mass="14645">MMMSSFKFTAVLALFAAAVSSVSAAPIAPVSNIVFSPTITSPVAGDVWTPGTNVTVTWLTSNIPAVAQNYIGTLDLGHPDADSEHLETDRPLAKGFLYSAGTVTFVVPNEIFPSDNYAVYLFGDSGNASPLFTIKSALGL</sequence>
<keyword evidence="1" id="KW-0732">Signal</keyword>
<dbReference type="STRING" id="436010.A0A166W594"/>
<reference evidence="2 3" key="1">
    <citation type="journal article" date="2016" name="Mol. Biol. Evol.">
        <title>Comparative Genomics of Early-Diverging Mushroom-Forming Fungi Provides Insights into the Origins of Lignocellulose Decay Capabilities.</title>
        <authorList>
            <person name="Nagy L.G."/>
            <person name="Riley R."/>
            <person name="Tritt A."/>
            <person name="Adam C."/>
            <person name="Daum C."/>
            <person name="Floudas D."/>
            <person name="Sun H."/>
            <person name="Yadav J.S."/>
            <person name="Pangilinan J."/>
            <person name="Larsson K.H."/>
            <person name="Matsuura K."/>
            <person name="Barry K."/>
            <person name="Labutti K."/>
            <person name="Kuo R."/>
            <person name="Ohm R.A."/>
            <person name="Bhattacharya S.S."/>
            <person name="Shirouzu T."/>
            <person name="Yoshinaga Y."/>
            <person name="Martin F.M."/>
            <person name="Grigoriev I.V."/>
            <person name="Hibbett D.S."/>
        </authorList>
    </citation>
    <scope>NUCLEOTIDE SEQUENCE [LARGE SCALE GENOMIC DNA]</scope>
    <source>
        <strain evidence="2 3">CBS 109695</strain>
    </source>
</reference>
<dbReference type="Proteomes" id="UP000076532">
    <property type="component" value="Unassembled WGS sequence"/>
</dbReference>
<evidence type="ECO:0000256" key="1">
    <source>
        <dbReference type="SAM" id="SignalP"/>
    </source>
</evidence>
<feature type="chain" id="PRO_5007881606" evidence="1">
    <location>
        <begin position="25"/>
        <end position="140"/>
    </location>
</feature>
<keyword evidence="3" id="KW-1185">Reference proteome</keyword>
<accession>A0A166W594</accession>
<organism evidence="2 3">
    <name type="scientific">Athelia psychrophila</name>
    <dbReference type="NCBI Taxonomy" id="1759441"/>
    <lineage>
        <taxon>Eukaryota</taxon>
        <taxon>Fungi</taxon>
        <taxon>Dikarya</taxon>
        <taxon>Basidiomycota</taxon>
        <taxon>Agaricomycotina</taxon>
        <taxon>Agaricomycetes</taxon>
        <taxon>Agaricomycetidae</taxon>
        <taxon>Atheliales</taxon>
        <taxon>Atheliaceae</taxon>
        <taxon>Athelia</taxon>
    </lineage>
</organism>
<name>A0A166W594_9AGAM</name>
<protein>
    <submittedName>
        <fullName evidence="2">Uncharacterized protein</fullName>
    </submittedName>
</protein>
<proteinExistence type="predicted"/>
<dbReference type="OrthoDB" id="2339190at2759"/>